<feature type="compositionally biased region" description="Basic and acidic residues" evidence="1">
    <location>
        <begin position="522"/>
        <end position="538"/>
    </location>
</feature>
<dbReference type="Proteomes" id="UP000054653">
    <property type="component" value="Unassembled WGS sequence"/>
</dbReference>
<evidence type="ECO:0000256" key="1">
    <source>
        <dbReference type="SAM" id="MobiDB-lite"/>
    </source>
</evidence>
<feature type="region of interest" description="Disordered" evidence="1">
    <location>
        <begin position="304"/>
        <end position="574"/>
    </location>
</feature>
<dbReference type="AlphaFoldDB" id="A0A0V1CE68"/>
<sequence length="574" mass="62680">LSSYCCTMEHLPSDSATPQLVKDLLPSVDPSVTSSSSFEYVEQSIDNSQSKIFVDNSELFEDAEGSAVIETSAFDTYNSTIPDVVYESAMEENDSIAALSMDEKNFMKAAHSEAELCITPTERSAIDDVIVSEANKVDCVKDADSKIDQVECEITEKDDKRESKDENDLSDQNLTNNNDGDGDVAKVGSDVVQQENGVDLKKKPIEPAVSSLKSGDASEETDEVLEYEPVMVTQTLSNDAAVVDVVEPKLQENVSSVDVESNVKNNTDEQRIEIDNHLEKDGGVSFENAATNVEKLTMDIEIQDASSIEDEDKDANEKELNDTVIEVTKTESVEQMNLEPDSTIKVEDADQSQLNQVKSESKNDESINDSATDTTSAAIEQDKELVGPVVKRGRRRKSQAHSEPVERQMTTRSKSRAAALASAVVVNADEKKSNTIANKATVESEMEVESETATVNRTDVGRPSTSKRGRKPRQKDTTDTTAADKAVIQSTKSDEKKRGRKPRQKDTTDTTAADKAVIQSTKSDEKKRGRKPSQKDTTDTTAADKAVVKSTKSKEKKPVTKSVKRTATTKSSSS</sequence>
<proteinExistence type="predicted"/>
<feature type="compositionally biased region" description="Polar residues" evidence="1">
    <location>
        <begin position="565"/>
        <end position="574"/>
    </location>
</feature>
<evidence type="ECO:0000313" key="3">
    <source>
        <dbReference type="Proteomes" id="UP000054653"/>
    </source>
</evidence>
<reference evidence="2 3" key="1">
    <citation type="submission" date="2015-01" db="EMBL/GenBank/DDBJ databases">
        <title>Evolution of Trichinella species and genotypes.</title>
        <authorList>
            <person name="Korhonen P.K."/>
            <person name="Edoardo P."/>
            <person name="Giuseppe L.R."/>
            <person name="Gasser R.B."/>
        </authorList>
    </citation>
    <scope>NUCLEOTIDE SEQUENCE [LARGE SCALE GENOMIC DNA]</scope>
    <source>
        <strain evidence="2">ISS120</strain>
    </source>
</reference>
<feature type="non-terminal residue" evidence="2">
    <location>
        <position position="1"/>
    </location>
</feature>
<feature type="compositionally biased region" description="Basic and acidic residues" evidence="1">
    <location>
        <begin position="156"/>
        <end position="167"/>
    </location>
</feature>
<keyword evidence="3" id="KW-1185">Reference proteome</keyword>
<dbReference type="EMBL" id="JYDI01000239">
    <property type="protein sequence ID" value="KRY47543.1"/>
    <property type="molecule type" value="Genomic_DNA"/>
</dbReference>
<feature type="region of interest" description="Disordered" evidence="1">
    <location>
        <begin position="156"/>
        <end position="186"/>
    </location>
</feature>
<name>A0A0V1CE68_TRIBR</name>
<feature type="compositionally biased region" description="Polar residues" evidence="1">
    <location>
        <begin position="368"/>
        <end position="378"/>
    </location>
</feature>
<comment type="caution">
    <text evidence="2">The sequence shown here is derived from an EMBL/GenBank/DDBJ whole genome shotgun (WGS) entry which is preliminary data.</text>
</comment>
<organism evidence="2 3">
    <name type="scientific">Trichinella britovi</name>
    <name type="common">Parasitic roundworm</name>
    <dbReference type="NCBI Taxonomy" id="45882"/>
    <lineage>
        <taxon>Eukaryota</taxon>
        <taxon>Metazoa</taxon>
        <taxon>Ecdysozoa</taxon>
        <taxon>Nematoda</taxon>
        <taxon>Enoplea</taxon>
        <taxon>Dorylaimia</taxon>
        <taxon>Trichinellida</taxon>
        <taxon>Trichinellidae</taxon>
        <taxon>Trichinella</taxon>
    </lineage>
</organism>
<dbReference type="OrthoDB" id="5919932at2759"/>
<feature type="compositionally biased region" description="Polar residues" evidence="1">
    <location>
        <begin position="170"/>
        <end position="179"/>
    </location>
</feature>
<feature type="compositionally biased region" description="Low complexity" evidence="1">
    <location>
        <begin position="539"/>
        <end position="549"/>
    </location>
</feature>
<protein>
    <submittedName>
        <fullName evidence="2">Uncharacterized protein</fullName>
    </submittedName>
</protein>
<evidence type="ECO:0000313" key="2">
    <source>
        <dbReference type="EMBL" id="KRY47543.1"/>
    </source>
</evidence>
<feature type="compositionally biased region" description="Low complexity" evidence="1">
    <location>
        <begin position="417"/>
        <end position="427"/>
    </location>
</feature>
<accession>A0A0V1CE68</accession>
<gene>
    <name evidence="2" type="ORF">T03_15684</name>
</gene>
<dbReference type="OMA" id="QVECEIT"/>